<sequence>MDAILMVWRVIGISIIVLVLIVLYCLMGFVSSAIAERRTARQIEIYLPDDAEGLLSDLTLPVNATGTTQIDHVLIASHGLYVIEQKNYAGKLYGKLEESHWRKWKSSGTLKLQNPFRQNYGHIRAIQSTLRASELECINVVIINGPCKFEGEKPDWLCMGMEEFVRKVTERRQLNVFKPEAVSFIRGELKLKRKPPGLYTDLNHIHNVTTRYKTTMRLEQRITYNLLRFSRLILSKMFRSAK</sequence>
<keyword evidence="1" id="KW-0812">Transmembrane</keyword>
<proteinExistence type="predicted"/>
<feature type="domain" description="NERD" evidence="2">
    <location>
        <begin position="31"/>
        <end position="149"/>
    </location>
</feature>
<keyword evidence="1" id="KW-1133">Transmembrane helix</keyword>
<feature type="transmembrane region" description="Helical" evidence="1">
    <location>
        <begin position="6"/>
        <end position="30"/>
    </location>
</feature>
<evidence type="ECO:0000256" key="1">
    <source>
        <dbReference type="SAM" id="Phobius"/>
    </source>
</evidence>
<evidence type="ECO:0000259" key="2">
    <source>
        <dbReference type="PROSITE" id="PS50965"/>
    </source>
</evidence>
<protein>
    <submittedName>
        <fullName evidence="3">Putative periplasmic protein</fullName>
    </submittedName>
</protein>
<dbReference type="PROSITE" id="PS50965">
    <property type="entry name" value="NERD"/>
    <property type="match status" value="1"/>
</dbReference>
<keyword evidence="3" id="KW-0614">Plasmid</keyword>
<evidence type="ECO:0000313" key="5">
    <source>
        <dbReference type="EMBL" id="AKJ20369.1"/>
    </source>
</evidence>
<dbReference type="EMBL" id="KP899804">
    <property type="protein sequence ID" value="AKJ19996.1"/>
    <property type="molecule type" value="Genomic_DNA"/>
</dbReference>
<evidence type="ECO:0000313" key="3">
    <source>
        <dbReference type="EMBL" id="AKJ19996.1"/>
    </source>
</evidence>
<dbReference type="AlphaFoldDB" id="A0A0G3B1H1"/>
<dbReference type="InterPro" id="IPR011528">
    <property type="entry name" value="NERD"/>
</dbReference>
<evidence type="ECO:0000313" key="4">
    <source>
        <dbReference type="EMBL" id="AKJ20192.1"/>
    </source>
</evidence>
<dbReference type="Pfam" id="PF08378">
    <property type="entry name" value="NERD"/>
    <property type="match status" value="1"/>
</dbReference>
<keyword evidence="1" id="KW-0472">Membrane</keyword>
<name>A0A0G3B1H1_SALTM</name>
<dbReference type="RefSeq" id="WP_000338817.1">
    <property type="nucleotide sequence ID" value="NZ_CP051379.1"/>
</dbReference>
<geneLocation type="plasmid" evidence="5">
    <name>pB71</name>
</geneLocation>
<organism evidence="3">
    <name type="scientific">Salmonella typhimurium</name>
    <dbReference type="NCBI Taxonomy" id="90371"/>
    <lineage>
        <taxon>Bacteria</taxon>
        <taxon>Pseudomonadati</taxon>
        <taxon>Pseudomonadota</taxon>
        <taxon>Gammaproteobacteria</taxon>
        <taxon>Enterobacterales</taxon>
        <taxon>Enterobacteriaceae</taxon>
        <taxon>Salmonella</taxon>
    </lineage>
</organism>
<geneLocation type="plasmid" evidence="3">
    <name>pF8475</name>
</geneLocation>
<dbReference type="EMBL" id="KP899805">
    <property type="protein sequence ID" value="AKJ20192.1"/>
    <property type="molecule type" value="Genomic_DNA"/>
</dbReference>
<accession>A0A0G3B1H1</accession>
<reference evidence="3" key="1">
    <citation type="submission" date="2015-03" db="EMBL/GenBank/DDBJ databases">
        <title>Complete genome sequences of four Salmonella Typhimurium IncHI1 plasmids and their characteristics.</title>
        <authorList>
            <person name="Kubasova T."/>
            <person name="Matiasovicova J."/>
            <person name="Cejkova D."/>
            <person name="Sekelova Z."/>
            <person name="Polansky O."/>
            <person name="Medvecky M."/>
            <person name="Rychlik I."/>
            <person name="Juricova H."/>
        </authorList>
    </citation>
    <scope>NUCLEOTIDE SEQUENCE</scope>
    <source>
        <strain evidence="4">109/9</strain>
        <strain evidence="5">B71</strain>
        <strain evidence="3">F8475</strain>
        <plasmid evidence="4">p109/9</plasmid>
        <plasmid evidence="5">pB71</plasmid>
        <plasmid evidence="3">pF8475</plasmid>
    </source>
</reference>
<geneLocation type="plasmid" evidence="4">
    <name>p109/9</name>
</geneLocation>
<dbReference type="EMBL" id="KP899806">
    <property type="protein sequence ID" value="AKJ20369.1"/>
    <property type="molecule type" value="Genomic_DNA"/>
</dbReference>